<accession>A0A5S9EQN2</accession>
<sequence length="214" mass="25685">MRQNFTVALFDKNYNLFTKTNGLQKPVFKIPEHDTRLHEISEECHFYIDEEMYMTLDCQGVPFRYTKVFVDNPKQFTNNKYCTFYRKSDFVEQVKKYNTLYENKPLFFMGGSEFLSVALKLSNKLLVTYVDTSVSGAFDKFPLEQAKTFFTGRRKIEPTLLKEVRKHRKELRRKRKNQYEIAPNGMKVIKEVHSDKYTSDVLNIPDYMFYEYRR</sequence>
<evidence type="ECO:0000313" key="1">
    <source>
        <dbReference type="EMBL" id="BBI90573.1"/>
    </source>
</evidence>
<protein>
    <submittedName>
        <fullName evidence="1">Uncharacterized protein</fullName>
    </submittedName>
</protein>
<organism evidence="1 2">
    <name type="scientific">Tenacibaculum phage PTm1</name>
    <dbReference type="NCBI Taxonomy" id="2547425"/>
    <lineage>
        <taxon>Viruses</taxon>
        <taxon>Duplodnaviria</taxon>
        <taxon>Heunggongvirae</taxon>
        <taxon>Uroviricota</taxon>
        <taxon>Caudoviricetes</taxon>
        <taxon>Shirahamavirus</taxon>
        <taxon>Shirahamavirus PTm1</taxon>
    </lineage>
</organism>
<evidence type="ECO:0000313" key="2">
    <source>
        <dbReference type="Proteomes" id="UP000422648"/>
    </source>
</evidence>
<dbReference type="GeneID" id="55802986"/>
<keyword evidence="2" id="KW-1185">Reference proteome</keyword>
<dbReference type="RefSeq" id="YP_009873865.1">
    <property type="nucleotide sequence ID" value="NC_049340.1"/>
</dbReference>
<reference evidence="1 2" key="1">
    <citation type="journal article" date="2019" name="Arch. Virol.">
        <title>A novel jumbo Tenacibaculum maritimum lytic phage with head-fiber-like appendages.</title>
        <authorList>
            <person name="Kawato Y."/>
            <person name="Istiqomah I."/>
            <person name="Gaafar A.Y."/>
            <person name="Hanaoka M."/>
            <person name="Ishimaru K."/>
            <person name="Yasuike M."/>
            <person name="Nishiki I."/>
            <person name="Nakamura Y."/>
            <person name="Fujiwara A."/>
            <person name="Nakai T."/>
        </authorList>
    </citation>
    <scope>NUCLEOTIDE SEQUENCE [LARGE SCALE GENOMIC DNA]</scope>
    <source>
        <strain evidence="1 2">PTm1</strain>
    </source>
</reference>
<proteinExistence type="predicted"/>
<dbReference type="EMBL" id="AP019524">
    <property type="protein sequence ID" value="BBI90573.1"/>
    <property type="molecule type" value="Genomic_DNA"/>
</dbReference>
<name>A0A5S9EQN2_9CAUD</name>
<dbReference type="Proteomes" id="UP000422648">
    <property type="component" value="Segment"/>
</dbReference>
<dbReference type="KEGG" id="vg:55802986"/>